<gene>
    <name evidence="2" type="ORF">B0I32_13154</name>
</gene>
<protein>
    <submittedName>
        <fullName evidence="2">Uncharacterized protein</fullName>
    </submittedName>
</protein>
<evidence type="ECO:0000313" key="2">
    <source>
        <dbReference type="EMBL" id="PRX52657.1"/>
    </source>
</evidence>
<comment type="caution">
    <text evidence="2">The sequence shown here is derived from an EMBL/GenBank/DDBJ whole genome shotgun (WGS) entry which is preliminary data.</text>
</comment>
<evidence type="ECO:0000313" key="3">
    <source>
        <dbReference type="Proteomes" id="UP000238312"/>
    </source>
</evidence>
<reference evidence="2 3" key="1">
    <citation type="submission" date="2018-03" db="EMBL/GenBank/DDBJ databases">
        <title>Genomic Encyclopedia of Type Strains, Phase III (KMG-III): the genomes of soil and plant-associated and newly described type strains.</title>
        <authorList>
            <person name="Whitman W."/>
        </authorList>
    </citation>
    <scope>NUCLEOTIDE SEQUENCE [LARGE SCALE GENOMIC DNA]</scope>
    <source>
        <strain evidence="2 3">CGMCC 4.7104</strain>
    </source>
</reference>
<keyword evidence="1" id="KW-0472">Membrane</keyword>
<dbReference type="OrthoDB" id="3520456at2"/>
<keyword evidence="1" id="KW-0812">Transmembrane</keyword>
<accession>A0A2T0M592</accession>
<keyword evidence="1" id="KW-1133">Transmembrane helix</keyword>
<dbReference type="RefSeq" id="WP_106251679.1">
    <property type="nucleotide sequence ID" value="NZ_PVNG01000031.1"/>
</dbReference>
<organism evidence="2 3">
    <name type="scientific">Nonomuraea fuscirosea</name>
    <dbReference type="NCBI Taxonomy" id="1291556"/>
    <lineage>
        <taxon>Bacteria</taxon>
        <taxon>Bacillati</taxon>
        <taxon>Actinomycetota</taxon>
        <taxon>Actinomycetes</taxon>
        <taxon>Streptosporangiales</taxon>
        <taxon>Streptosporangiaceae</taxon>
        <taxon>Nonomuraea</taxon>
    </lineage>
</organism>
<feature type="transmembrane region" description="Helical" evidence="1">
    <location>
        <begin position="41"/>
        <end position="62"/>
    </location>
</feature>
<sequence>MTPALRKLRDLFDDMSADVPDNHRRIAQLERRIRDDNRRRAFAVTGVTLLTAAGVLIPAFLLPGSAVPPRETTTAVQPAAELPPRFTSGDGSAYRRLASATLKAKSKGEKKASLTVPVSGKPLEVAALCPEGNPADLARPRVIVNGEPSSNGFQQCLTRQGTGMVLGSVSAPKGAEQVTITFDITDGGCVPKKDEACPTRTFLQPTDWPLAVYEYTPPARPVEPDPVEAFPARRETLKLAGQASGVWPRKSSFALTVTSPGGYFGIDHLCTGDLADRLSISYRIGDEPSQGERVCGHRTLDDTNALLWSEKVPKGTKITISGKVRMRGGHPNRQTRWSVGVYSSKIVKLVR</sequence>
<evidence type="ECO:0000256" key="1">
    <source>
        <dbReference type="SAM" id="Phobius"/>
    </source>
</evidence>
<dbReference type="AlphaFoldDB" id="A0A2T0M592"/>
<dbReference type="EMBL" id="PVNG01000031">
    <property type="protein sequence ID" value="PRX52657.1"/>
    <property type="molecule type" value="Genomic_DNA"/>
</dbReference>
<name>A0A2T0M592_9ACTN</name>
<proteinExistence type="predicted"/>
<dbReference type="Proteomes" id="UP000238312">
    <property type="component" value="Unassembled WGS sequence"/>
</dbReference>
<keyword evidence="3" id="KW-1185">Reference proteome</keyword>